<dbReference type="CDD" id="cd00586">
    <property type="entry name" value="4HBT"/>
    <property type="match status" value="1"/>
</dbReference>
<dbReference type="InterPro" id="IPR050563">
    <property type="entry name" value="4-hydroxybenzoyl-CoA_TE"/>
</dbReference>
<evidence type="ECO:0000256" key="2">
    <source>
        <dbReference type="ARBA" id="ARBA00022801"/>
    </source>
</evidence>
<dbReference type="SUPFAM" id="SSF54637">
    <property type="entry name" value="Thioesterase/thiol ester dehydrase-isomerase"/>
    <property type="match status" value="1"/>
</dbReference>
<keyword evidence="2" id="KW-0378">Hydrolase</keyword>
<dbReference type="RefSeq" id="WP_135484915.1">
    <property type="nucleotide sequence ID" value="NZ_SRMF01000015.1"/>
</dbReference>
<comment type="caution">
    <text evidence="3">The sequence shown here is derived from an EMBL/GenBank/DDBJ whole genome shotgun (WGS) entry which is preliminary data.</text>
</comment>
<proteinExistence type="inferred from homology"/>
<evidence type="ECO:0000313" key="4">
    <source>
        <dbReference type="Proteomes" id="UP000297475"/>
    </source>
</evidence>
<dbReference type="GO" id="GO:0047617">
    <property type="term" value="F:fatty acyl-CoA hydrolase activity"/>
    <property type="evidence" value="ECO:0007669"/>
    <property type="project" value="TreeGrafter"/>
</dbReference>
<name>A0A4Z0W6V3_9GAMM</name>
<dbReference type="Gene3D" id="3.10.129.10">
    <property type="entry name" value="Hotdog Thioesterase"/>
    <property type="match status" value="1"/>
</dbReference>
<gene>
    <name evidence="3" type="ORF">E4656_19035</name>
</gene>
<keyword evidence="4" id="KW-1185">Reference proteome</keyword>
<accession>A0A4Z0W6V3</accession>
<dbReference type="EMBL" id="SRMF01000015">
    <property type="protein sequence ID" value="TGG90222.1"/>
    <property type="molecule type" value="Genomic_DNA"/>
</dbReference>
<dbReference type="Proteomes" id="UP000297475">
    <property type="component" value="Unassembled WGS sequence"/>
</dbReference>
<evidence type="ECO:0000313" key="3">
    <source>
        <dbReference type="EMBL" id="TGG90222.1"/>
    </source>
</evidence>
<protein>
    <submittedName>
        <fullName evidence="3">Acyl-CoA thioesterase</fullName>
    </submittedName>
</protein>
<comment type="similarity">
    <text evidence="1">Belongs to the 4-hydroxybenzoyl-CoA thioesterase family.</text>
</comment>
<dbReference type="AlphaFoldDB" id="A0A4Z0W6V3"/>
<dbReference type="PANTHER" id="PTHR31793:SF27">
    <property type="entry name" value="NOVEL THIOESTERASE SUPERFAMILY DOMAIN AND SAPOSIN A-TYPE DOMAIN CONTAINING PROTEIN (0610012H03RIK)"/>
    <property type="match status" value="1"/>
</dbReference>
<sequence>MAYQYRLDLRVRDYECDLQGIVNNAVYQQYLEHARHEFLLSCGLDFAELTRRGIHLVVVRAELDYKASLRPGDDFFVGINTAQNGRLRFDFQQDIVRADGQLMVRARITAAGLNERGRPFPPADLLGGLLPA</sequence>
<dbReference type="InterPro" id="IPR029069">
    <property type="entry name" value="HotDog_dom_sf"/>
</dbReference>
<dbReference type="OrthoDB" id="9799036at2"/>
<dbReference type="PANTHER" id="PTHR31793">
    <property type="entry name" value="4-HYDROXYBENZOYL-COA THIOESTERASE FAMILY MEMBER"/>
    <property type="match status" value="1"/>
</dbReference>
<dbReference type="PIRSF" id="PIRSF003230">
    <property type="entry name" value="YbgC"/>
    <property type="match status" value="1"/>
</dbReference>
<dbReference type="Pfam" id="PF13279">
    <property type="entry name" value="4HBT_2"/>
    <property type="match status" value="1"/>
</dbReference>
<organism evidence="3 4">
    <name type="scientific">Natronospirillum operosum</name>
    <dbReference type="NCBI Taxonomy" id="2759953"/>
    <lineage>
        <taxon>Bacteria</taxon>
        <taxon>Pseudomonadati</taxon>
        <taxon>Pseudomonadota</taxon>
        <taxon>Gammaproteobacteria</taxon>
        <taxon>Oceanospirillales</taxon>
        <taxon>Natronospirillaceae</taxon>
        <taxon>Natronospirillum</taxon>
    </lineage>
</organism>
<reference evidence="3 4" key="1">
    <citation type="submission" date="2019-04" db="EMBL/GenBank/DDBJ databases">
        <title>Natronospirillum operosus gen. nov., sp. nov., a haloalkaliphilic satellite isolated from decaying biomass of laboratory culture of cyanobacterium Geitlerinema sp. and proposal of Natronospirillaceae fam. nov. and Saccharospirillaceae fam. nov.</title>
        <authorList>
            <person name="Kevbrin V."/>
            <person name="Boltyanskaya Y."/>
            <person name="Koziaeva V."/>
            <person name="Grouzdev D.S."/>
            <person name="Park M."/>
            <person name="Cho J."/>
        </authorList>
    </citation>
    <scope>NUCLEOTIDE SEQUENCE [LARGE SCALE GENOMIC DNA]</scope>
    <source>
        <strain evidence="3 4">G-116</strain>
    </source>
</reference>
<dbReference type="InterPro" id="IPR006684">
    <property type="entry name" value="YbgC/YbaW"/>
</dbReference>
<evidence type="ECO:0000256" key="1">
    <source>
        <dbReference type="ARBA" id="ARBA00005953"/>
    </source>
</evidence>